<evidence type="ECO:0000313" key="3">
    <source>
        <dbReference type="Proteomes" id="UP000688137"/>
    </source>
</evidence>
<proteinExistence type="predicted"/>
<feature type="transmembrane region" description="Helical" evidence="1">
    <location>
        <begin position="63"/>
        <end position="84"/>
    </location>
</feature>
<keyword evidence="1" id="KW-0812">Transmembrane</keyword>
<reference evidence="2" key="1">
    <citation type="submission" date="2021-01" db="EMBL/GenBank/DDBJ databases">
        <authorList>
            <consortium name="Genoscope - CEA"/>
            <person name="William W."/>
        </authorList>
    </citation>
    <scope>NUCLEOTIDE SEQUENCE</scope>
</reference>
<gene>
    <name evidence="2" type="ORF">PPRIM_AZ9-3.1.T0340040</name>
</gene>
<organism evidence="2 3">
    <name type="scientific">Paramecium primaurelia</name>
    <dbReference type="NCBI Taxonomy" id="5886"/>
    <lineage>
        <taxon>Eukaryota</taxon>
        <taxon>Sar</taxon>
        <taxon>Alveolata</taxon>
        <taxon>Ciliophora</taxon>
        <taxon>Intramacronucleata</taxon>
        <taxon>Oligohymenophorea</taxon>
        <taxon>Peniculida</taxon>
        <taxon>Parameciidae</taxon>
        <taxon>Paramecium</taxon>
    </lineage>
</organism>
<accession>A0A8S1L9J9</accession>
<protein>
    <submittedName>
        <fullName evidence="2">Uncharacterized protein</fullName>
    </submittedName>
</protein>
<dbReference type="AlphaFoldDB" id="A0A8S1L9J9"/>
<keyword evidence="3" id="KW-1185">Reference proteome</keyword>
<evidence type="ECO:0000313" key="2">
    <source>
        <dbReference type="EMBL" id="CAD8062885.1"/>
    </source>
</evidence>
<feature type="transmembrane region" description="Helical" evidence="1">
    <location>
        <begin position="31"/>
        <end position="51"/>
    </location>
</feature>
<comment type="caution">
    <text evidence="2">The sequence shown here is derived from an EMBL/GenBank/DDBJ whole genome shotgun (WGS) entry which is preliminary data.</text>
</comment>
<dbReference type="Proteomes" id="UP000688137">
    <property type="component" value="Unassembled WGS sequence"/>
</dbReference>
<evidence type="ECO:0000256" key="1">
    <source>
        <dbReference type="SAM" id="Phobius"/>
    </source>
</evidence>
<keyword evidence="1" id="KW-0472">Membrane</keyword>
<name>A0A8S1L9J9_PARPR</name>
<keyword evidence="1" id="KW-1133">Transmembrane helix</keyword>
<dbReference type="OMA" id="QALQNCY"/>
<dbReference type="EMBL" id="CAJJDM010000033">
    <property type="protein sequence ID" value="CAD8062885.1"/>
    <property type="molecule type" value="Genomic_DNA"/>
</dbReference>
<sequence>MCLYICCWMSQYCYQVQQINENSENFKFDDYSTYLALTIGGASLFILSFLLGLFRTCKEHTGVFWGQLCCLVFGQTLITVGMGFGQTSDDVYGKIDFTFNYPVAEFCAICGIFLQALQNCYEHSLDGNSK</sequence>